<organism evidence="1 2">
    <name type="scientific">Periconia digitata</name>
    <dbReference type="NCBI Taxonomy" id="1303443"/>
    <lineage>
        <taxon>Eukaryota</taxon>
        <taxon>Fungi</taxon>
        <taxon>Dikarya</taxon>
        <taxon>Ascomycota</taxon>
        <taxon>Pezizomycotina</taxon>
        <taxon>Dothideomycetes</taxon>
        <taxon>Pleosporomycetidae</taxon>
        <taxon>Pleosporales</taxon>
        <taxon>Massarineae</taxon>
        <taxon>Periconiaceae</taxon>
        <taxon>Periconia</taxon>
    </lineage>
</organism>
<gene>
    <name evidence="1" type="ORF">PDIGIT_LOCUS15588</name>
</gene>
<evidence type="ECO:0000313" key="1">
    <source>
        <dbReference type="EMBL" id="CAI6342381.1"/>
    </source>
</evidence>
<name>A0A9W4XXC5_9PLEO</name>
<dbReference type="EMBL" id="CAOQHR010000013">
    <property type="protein sequence ID" value="CAI6342381.1"/>
    <property type="molecule type" value="Genomic_DNA"/>
</dbReference>
<proteinExistence type="predicted"/>
<keyword evidence="2" id="KW-1185">Reference proteome</keyword>
<protein>
    <submittedName>
        <fullName evidence="1">Uncharacterized protein</fullName>
    </submittedName>
</protein>
<accession>A0A9W4XXC5</accession>
<reference evidence="1" key="1">
    <citation type="submission" date="2023-01" db="EMBL/GenBank/DDBJ databases">
        <authorList>
            <person name="Van Ghelder C."/>
            <person name="Rancurel C."/>
        </authorList>
    </citation>
    <scope>NUCLEOTIDE SEQUENCE</scope>
    <source>
        <strain evidence="1">CNCM I-4278</strain>
    </source>
</reference>
<comment type="caution">
    <text evidence="1">The sequence shown here is derived from an EMBL/GenBank/DDBJ whole genome shotgun (WGS) entry which is preliminary data.</text>
</comment>
<sequence length="413" mass="47376">METLPIELGEMICSWFIPGFDNTEVMKAPVSSKSERIDIYHFRLTSRSLNAGASTAFAKIVEDIPTNCEERSLSRLSELVALPHVGKRITCLTFNTSKLSLKQNISERELRDLMMSRQNWTMTHLRQALVLVLRKTPWLRCLRAVLEAPNIFECLTYDNNESYRDGMIWASKEKIWKVVTQKLADPMHYLMEAMDVTNLRKTLQSFIILVPSFQEMSREAAPCEGSETASFPSLTHITFALSYRLISSVRFRLSSDSLTSLHIILDSTRYVNADVWTWTSSSDFPPRLRSFTVGMSGRDIKTDSLLRCISQVSSHIELLSLLVIKNITAIDLECAGSIDTLCGDGRFEDVVFENVKYAVLYETGFDFGDFGMTEPTEPDKDWKAFRMLCERADRVRLRTDMFERSIEKLEWEI</sequence>
<dbReference type="OrthoDB" id="3748081at2759"/>
<dbReference type="AlphaFoldDB" id="A0A9W4XXC5"/>
<dbReference type="Proteomes" id="UP001152607">
    <property type="component" value="Unassembled WGS sequence"/>
</dbReference>
<evidence type="ECO:0000313" key="2">
    <source>
        <dbReference type="Proteomes" id="UP001152607"/>
    </source>
</evidence>